<evidence type="ECO:0000313" key="2">
    <source>
        <dbReference type="EMBL" id="GCA62857.1"/>
    </source>
</evidence>
<comment type="caution">
    <text evidence="2">The sequence shown here is derived from an EMBL/GenBank/DDBJ whole genome shotgun (WGS) entry which is preliminary data.</text>
</comment>
<name>A0A391NM64_9EUKA</name>
<reference evidence="2 3" key="2">
    <citation type="journal article" date="2018" name="PLoS ONE">
        <title>The draft genome of Kipferlia bialata reveals reductive genome evolution in fornicate parasites.</title>
        <authorList>
            <person name="Tanifuji G."/>
            <person name="Takabayashi S."/>
            <person name="Kume K."/>
            <person name="Takagi M."/>
            <person name="Nakayama T."/>
            <person name="Kamikawa R."/>
            <person name="Inagaki Y."/>
            <person name="Hashimoto T."/>
        </authorList>
    </citation>
    <scope>NUCLEOTIDE SEQUENCE [LARGE SCALE GENOMIC DNA]</scope>
    <source>
        <strain evidence="2">NY0173</strain>
    </source>
</reference>
<evidence type="ECO:0000313" key="3">
    <source>
        <dbReference type="Proteomes" id="UP000265618"/>
    </source>
</evidence>
<proteinExistence type="predicted"/>
<sequence length="123" mass="13529">MSGGDPLTHIVQTLEAALADVTAKRDEMLPTVTQHEQMASQYNRLKKRLDSTSAGYYSEVYFDKILTQLRAQKGEDSMHEVFSQVKKSAFRVISLQKDLVDILKRSAAPAKGASPPVSTGTDS</sequence>
<protein>
    <submittedName>
        <fullName evidence="2">Uncharacterized protein</fullName>
    </submittedName>
</protein>
<dbReference type="EMBL" id="BDIP01001574">
    <property type="protein sequence ID" value="GCA62857.1"/>
    <property type="molecule type" value="Genomic_DNA"/>
</dbReference>
<evidence type="ECO:0000313" key="1">
    <source>
        <dbReference type="EMBL" id="GCA62503.1"/>
    </source>
</evidence>
<keyword evidence="3" id="KW-1185">Reference proteome</keyword>
<dbReference type="Proteomes" id="UP000265618">
    <property type="component" value="Unassembled WGS sequence"/>
</dbReference>
<organism evidence="2 3">
    <name type="scientific">Kipferlia bialata</name>
    <dbReference type="NCBI Taxonomy" id="797122"/>
    <lineage>
        <taxon>Eukaryota</taxon>
        <taxon>Metamonada</taxon>
        <taxon>Carpediemonas-like organisms</taxon>
        <taxon>Kipferlia</taxon>
    </lineage>
</organism>
<reference evidence="2" key="1">
    <citation type="submission" date="2016-10" db="EMBL/GenBank/DDBJ databases">
        <authorList>
            <person name="Tanifuji G."/>
            <person name="Kume K."/>
            <person name="Nakayama T."/>
            <person name="Takabayashi S."/>
            <person name="Hashimoto T."/>
        </authorList>
    </citation>
    <scope>NUCLEOTIDE SEQUENCE</scope>
    <source>
        <strain evidence="2">NY0173</strain>
    </source>
</reference>
<dbReference type="EMBL" id="BDIP01000806">
    <property type="protein sequence ID" value="GCA62503.1"/>
    <property type="molecule type" value="Genomic_DNA"/>
</dbReference>
<dbReference type="AlphaFoldDB" id="A0A391NM64"/>
<gene>
    <name evidence="1" type="ORF">KIPB_003964</name>
    <name evidence="2" type="ORF">KIPB_006224</name>
</gene>
<accession>A0A391NM64</accession>